<accession>A0AA39VK07</accession>
<gene>
    <name evidence="2" type="ORF">LWI29_000815</name>
</gene>
<comment type="caution">
    <text evidence="2">The sequence shown here is derived from an EMBL/GenBank/DDBJ whole genome shotgun (WGS) entry which is preliminary data.</text>
</comment>
<evidence type="ECO:0000313" key="2">
    <source>
        <dbReference type="EMBL" id="KAK0588429.1"/>
    </source>
</evidence>
<proteinExistence type="predicted"/>
<sequence length="151" mass="17016">MSEFKGSSVSWSVGHIVEVNIGRWLSNRRRKAPVSSSLASHDLFPSFLPLFFFFLISVWLVQLADASSPASGQRHPHLVADVRFEDMKKRKQPEPRTSTVRTLGVDWAAHGKPISWWATHSSFVWPHGLRTAALCGVVGCVRPWGQPRDER</sequence>
<evidence type="ECO:0000313" key="3">
    <source>
        <dbReference type="Proteomes" id="UP001168877"/>
    </source>
</evidence>
<protein>
    <submittedName>
        <fullName evidence="2">Uncharacterized protein</fullName>
    </submittedName>
</protein>
<dbReference type="AlphaFoldDB" id="A0AA39VK07"/>
<feature type="transmembrane region" description="Helical" evidence="1">
    <location>
        <begin position="43"/>
        <end position="64"/>
    </location>
</feature>
<reference evidence="2" key="2">
    <citation type="submission" date="2023-06" db="EMBL/GenBank/DDBJ databases">
        <authorList>
            <person name="Swenson N.G."/>
            <person name="Wegrzyn J.L."/>
            <person name="Mcevoy S.L."/>
        </authorList>
    </citation>
    <scope>NUCLEOTIDE SEQUENCE</scope>
    <source>
        <strain evidence="2">NS2018</strain>
        <tissue evidence="2">Leaf</tissue>
    </source>
</reference>
<keyword evidence="1" id="KW-0812">Transmembrane</keyword>
<keyword evidence="3" id="KW-1185">Reference proteome</keyword>
<dbReference type="EMBL" id="JAUESC010000381">
    <property type="protein sequence ID" value="KAK0588429.1"/>
    <property type="molecule type" value="Genomic_DNA"/>
</dbReference>
<dbReference type="Proteomes" id="UP001168877">
    <property type="component" value="Unassembled WGS sequence"/>
</dbReference>
<reference evidence="2" key="1">
    <citation type="journal article" date="2022" name="Plant J.">
        <title>Strategies of tolerance reflected in two North American maple genomes.</title>
        <authorList>
            <person name="McEvoy S.L."/>
            <person name="Sezen U.U."/>
            <person name="Trouern-Trend A."/>
            <person name="McMahon S.M."/>
            <person name="Schaberg P.G."/>
            <person name="Yang J."/>
            <person name="Wegrzyn J.L."/>
            <person name="Swenson N.G."/>
        </authorList>
    </citation>
    <scope>NUCLEOTIDE SEQUENCE</scope>
    <source>
        <strain evidence="2">NS2018</strain>
    </source>
</reference>
<organism evidence="2 3">
    <name type="scientific">Acer saccharum</name>
    <name type="common">Sugar maple</name>
    <dbReference type="NCBI Taxonomy" id="4024"/>
    <lineage>
        <taxon>Eukaryota</taxon>
        <taxon>Viridiplantae</taxon>
        <taxon>Streptophyta</taxon>
        <taxon>Embryophyta</taxon>
        <taxon>Tracheophyta</taxon>
        <taxon>Spermatophyta</taxon>
        <taxon>Magnoliopsida</taxon>
        <taxon>eudicotyledons</taxon>
        <taxon>Gunneridae</taxon>
        <taxon>Pentapetalae</taxon>
        <taxon>rosids</taxon>
        <taxon>malvids</taxon>
        <taxon>Sapindales</taxon>
        <taxon>Sapindaceae</taxon>
        <taxon>Hippocastanoideae</taxon>
        <taxon>Acereae</taxon>
        <taxon>Acer</taxon>
    </lineage>
</organism>
<keyword evidence="1" id="KW-0472">Membrane</keyword>
<keyword evidence="1" id="KW-1133">Transmembrane helix</keyword>
<evidence type="ECO:0000256" key="1">
    <source>
        <dbReference type="SAM" id="Phobius"/>
    </source>
</evidence>
<name>A0AA39VK07_ACESA</name>